<accession>A0ACD3A6L5</accession>
<evidence type="ECO:0000313" key="2">
    <source>
        <dbReference type="Proteomes" id="UP000308600"/>
    </source>
</evidence>
<keyword evidence="2" id="KW-1185">Reference proteome</keyword>
<sequence length="261" mass="29400">MRGKKRKTARKNSAATATSNLLQETTLVSLPNELLLWIFESLDDRTLYHLGILCRRINSLALPIIIQRHCPELQEGNLDLMDYDPTLYAAICASITITELDWLSITLLPTSQALVQLKALSGVVESKGSLQSLYIILEDLEFASSVSKKERERICEALTLELKRFLNVSIEKGCTDMHITGTWGPLYAVGKKWELKSNLGTPSTGPLRRSSRMRIPSAKLLASGTLQCGKHRFKSLFTAVHPSMFPSRSYRESQQRRQSHR</sequence>
<proteinExistence type="predicted"/>
<reference evidence="1 2" key="1">
    <citation type="journal article" date="2019" name="Nat. Ecol. Evol.">
        <title>Megaphylogeny resolves global patterns of mushroom evolution.</title>
        <authorList>
            <person name="Varga T."/>
            <person name="Krizsan K."/>
            <person name="Foldi C."/>
            <person name="Dima B."/>
            <person name="Sanchez-Garcia M."/>
            <person name="Sanchez-Ramirez S."/>
            <person name="Szollosi G.J."/>
            <person name="Szarkandi J.G."/>
            <person name="Papp V."/>
            <person name="Albert L."/>
            <person name="Andreopoulos W."/>
            <person name="Angelini C."/>
            <person name="Antonin V."/>
            <person name="Barry K.W."/>
            <person name="Bougher N.L."/>
            <person name="Buchanan P."/>
            <person name="Buyck B."/>
            <person name="Bense V."/>
            <person name="Catcheside P."/>
            <person name="Chovatia M."/>
            <person name="Cooper J."/>
            <person name="Damon W."/>
            <person name="Desjardin D."/>
            <person name="Finy P."/>
            <person name="Geml J."/>
            <person name="Haridas S."/>
            <person name="Hughes K."/>
            <person name="Justo A."/>
            <person name="Karasinski D."/>
            <person name="Kautmanova I."/>
            <person name="Kiss B."/>
            <person name="Kocsube S."/>
            <person name="Kotiranta H."/>
            <person name="LaButti K.M."/>
            <person name="Lechner B.E."/>
            <person name="Liimatainen K."/>
            <person name="Lipzen A."/>
            <person name="Lukacs Z."/>
            <person name="Mihaltcheva S."/>
            <person name="Morgado L.N."/>
            <person name="Niskanen T."/>
            <person name="Noordeloos M.E."/>
            <person name="Ohm R.A."/>
            <person name="Ortiz-Santana B."/>
            <person name="Ovrebo C."/>
            <person name="Racz N."/>
            <person name="Riley R."/>
            <person name="Savchenko A."/>
            <person name="Shiryaev A."/>
            <person name="Soop K."/>
            <person name="Spirin V."/>
            <person name="Szebenyi C."/>
            <person name="Tomsovsky M."/>
            <person name="Tulloss R.E."/>
            <person name="Uehling J."/>
            <person name="Grigoriev I.V."/>
            <person name="Vagvolgyi C."/>
            <person name="Papp T."/>
            <person name="Martin F.M."/>
            <person name="Miettinen O."/>
            <person name="Hibbett D.S."/>
            <person name="Nagy L.G."/>
        </authorList>
    </citation>
    <scope>NUCLEOTIDE SEQUENCE [LARGE SCALE GENOMIC DNA]</scope>
    <source>
        <strain evidence="1 2">NL-1719</strain>
    </source>
</reference>
<dbReference type="EMBL" id="ML208672">
    <property type="protein sequence ID" value="TFK61320.1"/>
    <property type="molecule type" value="Genomic_DNA"/>
</dbReference>
<evidence type="ECO:0000313" key="1">
    <source>
        <dbReference type="EMBL" id="TFK61320.1"/>
    </source>
</evidence>
<gene>
    <name evidence="1" type="ORF">BDN72DRAFT_466067</name>
</gene>
<protein>
    <submittedName>
        <fullName evidence="1">Uncharacterized protein</fullName>
    </submittedName>
</protein>
<dbReference type="Proteomes" id="UP000308600">
    <property type="component" value="Unassembled WGS sequence"/>
</dbReference>
<name>A0ACD3A6L5_9AGAR</name>
<organism evidence="1 2">
    <name type="scientific">Pluteus cervinus</name>
    <dbReference type="NCBI Taxonomy" id="181527"/>
    <lineage>
        <taxon>Eukaryota</taxon>
        <taxon>Fungi</taxon>
        <taxon>Dikarya</taxon>
        <taxon>Basidiomycota</taxon>
        <taxon>Agaricomycotina</taxon>
        <taxon>Agaricomycetes</taxon>
        <taxon>Agaricomycetidae</taxon>
        <taxon>Agaricales</taxon>
        <taxon>Pluteineae</taxon>
        <taxon>Pluteaceae</taxon>
        <taxon>Pluteus</taxon>
    </lineage>
</organism>